<reference evidence="1" key="1">
    <citation type="submission" date="2019-04" db="EMBL/GenBank/DDBJ databases">
        <title>Microbes associate with the intestines of laboratory mice.</title>
        <authorList>
            <person name="Navarre W."/>
            <person name="Wong E."/>
            <person name="Huang K."/>
            <person name="Tropini C."/>
            <person name="Ng K."/>
            <person name="Yu B."/>
        </authorList>
    </citation>
    <scope>NUCLEOTIDE SEQUENCE</scope>
    <source>
        <strain evidence="1">NM01_1-7b</strain>
    </source>
</reference>
<accession>A0AC61RP42</accession>
<protein>
    <submittedName>
        <fullName evidence="1">ATP-binding protein</fullName>
    </submittedName>
</protein>
<keyword evidence="1" id="KW-0547">Nucleotide-binding</keyword>
<keyword evidence="2" id="KW-1185">Reference proteome</keyword>
<comment type="caution">
    <text evidence="1">The sequence shown here is derived from an EMBL/GenBank/DDBJ whole genome shotgun (WGS) entry which is preliminary data.</text>
</comment>
<proteinExistence type="predicted"/>
<sequence length="438" mass="50967">MLENRWLALGLDSLLIIFTIYLFFEYFNLFFICKKKRSYIAIGVTVFVIWQVEILNFISFSVAAIYNIGVTIGITLFIVTIMFEGKFWKKCFFCIVFDAIWMLSEMLIHNLLLLYSAALAHSQLFGSFVSKVLLMTVILALKKVFKNEKVIELSDKNSFLLVLIPVGSIYIMSVVFMLAYNISDKLAKIYSFIAVFVLLFINVLIFYVYIEFADILYVKKMNLLYERQLELCERHQEETEVSMLRVREVKHNMKNHFISIIGYVEKREYAELKKFINEIIDEGNLSLSTIVNSGHVVVDSLVEYWNRVAESQEIEFETNVCIPMEMPFKRADISLVLGNLLENAVEGASKAEGKKYIRLKMKYDKDNLLIALENNYKGKLKKLNEKRILTTKEDDVNHGIGLVSVDRAIRKYKGMMFIDDSVPKRFLIRVVLYGNKYE</sequence>
<evidence type="ECO:0000313" key="1">
    <source>
        <dbReference type="EMBL" id="TGY86904.1"/>
    </source>
</evidence>
<evidence type="ECO:0000313" key="2">
    <source>
        <dbReference type="Proteomes" id="UP000304953"/>
    </source>
</evidence>
<name>A0AC61RP42_9FIRM</name>
<dbReference type="EMBL" id="SRYA01000141">
    <property type="protein sequence ID" value="TGY86904.1"/>
    <property type="molecule type" value="Genomic_DNA"/>
</dbReference>
<organism evidence="1 2">
    <name type="scientific">Petralouisia muris</name>
    <dbReference type="NCBI Taxonomy" id="3032872"/>
    <lineage>
        <taxon>Bacteria</taxon>
        <taxon>Bacillati</taxon>
        <taxon>Bacillota</taxon>
        <taxon>Clostridia</taxon>
        <taxon>Lachnospirales</taxon>
        <taxon>Lachnospiraceae</taxon>
        <taxon>Petralouisia</taxon>
    </lineage>
</organism>
<keyword evidence="1" id="KW-0067">ATP-binding</keyword>
<gene>
    <name evidence="1" type="ORF">E5329_27850</name>
</gene>
<dbReference type="Proteomes" id="UP000304953">
    <property type="component" value="Unassembled WGS sequence"/>
</dbReference>